<comment type="caution">
    <text evidence="2">The sequence shown here is derived from an EMBL/GenBank/DDBJ whole genome shotgun (WGS) entry which is preliminary data.</text>
</comment>
<keyword evidence="1" id="KW-0732">Signal</keyword>
<evidence type="ECO:0000313" key="2">
    <source>
        <dbReference type="EMBL" id="TVY81594.1"/>
    </source>
</evidence>
<reference evidence="2 3" key="1">
    <citation type="submission" date="2018-05" db="EMBL/GenBank/DDBJ databases">
        <title>Genome sequencing and assembly of the regulated plant pathogen Lachnellula willkommii and related sister species for the development of diagnostic species identification markers.</title>
        <authorList>
            <person name="Giroux E."/>
            <person name="Bilodeau G."/>
        </authorList>
    </citation>
    <scope>NUCLEOTIDE SEQUENCE [LARGE SCALE GENOMIC DNA]</scope>
    <source>
        <strain evidence="2 3">CBS 268.59</strain>
    </source>
</reference>
<gene>
    <name evidence="2" type="ORF">LSUE1_G008166</name>
</gene>
<dbReference type="EMBL" id="QGMK01000453">
    <property type="protein sequence ID" value="TVY81594.1"/>
    <property type="molecule type" value="Genomic_DNA"/>
</dbReference>
<evidence type="ECO:0000256" key="1">
    <source>
        <dbReference type="SAM" id="SignalP"/>
    </source>
</evidence>
<dbReference type="OrthoDB" id="4186099at2759"/>
<feature type="signal peptide" evidence="1">
    <location>
        <begin position="1"/>
        <end position="21"/>
    </location>
</feature>
<proteinExistence type="predicted"/>
<name>A0A8T9CD08_9HELO</name>
<dbReference type="Proteomes" id="UP000469558">
    <property type="component" value="Unassembled WGS sequence"/>
</dbReference>
<evidence type="ECO:0008006" key="4">
    <source>
        <dbReference type="Google" id="ProtNLM"/>
    </source>
</evidence>
<protein>
    <recommendedName>
        <fullName evidence="4">Cyanovirin-N domain-containing protein</fullName>
    </recommendedName>
</protein>
<feature type="chain" id="PRO_5035869012" description="Cyanovirin-N domain-containing protein" evidence="1">
    <location>
        <begin position="22"/>
        <end position="109"/>
    </location>
</feature>
<keyword evidence="3" id="KW-1185">Reference proteome</keyword>
<accession>A0A8T9CD08</accession>
<evidence type="ECO:0000313" key="3">
    <source>
        <dbReference type="Proteomes" id="UP000469558"/>
    </source>
</evidence>
<dbReference type="AlphaFoldDB" id="A0A8T9CD08"/>
<organism evidence="2 3">
    <name type="scientific">Lachnellula suecica</name>
    <dbReference type="NCBI Taxonomy" id="602035"/>
    <lineage>
        <taxon>Eukaryota</taxon>
        <taxon>Fungi</taxon>
        <taxon>Dikarya</taxon>
        <taxon>Ascomycota</taxon>
        <taxon>Pezizomycotina</taxon>
        <taxon>Leotiomycetes</taxon>
        <taxon>Helotiales</taxon>
        <taxon>Lachnaceae</taxon>
        <taxon>Lachnellula</taxon>
    </lineage>
</organism>
<sequence>MVQTSIIAIALTSALSSLVAANSCKTGGIYCGTSLLKKGNYITNINTGLAAQSLPETTFNQDNSLWACTHNGQISFTILCPAGCLPNGSNDDTCQVDGKREVVGQEWSA</sequence>